<protein>
    <submittedName>
        <fullName evidence="1">Uncharacterized protein</fullName>
    </submittedName>
</protein>
<evidence type="ECO:0000313" key="2">
    <source>
        <dbReference type="Proteomes" id="UP000824782"/>
    </source>
</evidence>
<keyword evidence="2" id="KW-1185">Reference proteome</keyword>
<accession>A0AAV6ZPC3</accession>
<reference evidence="1" key="1">
    <citation type="thesis" date="2020" institute="ProQuest LLC" country="789 East Eisenhower Parkway, Ann Arbor, MI, USA">
        <title>Comparative Genomics and Chromosome Evolution.</title>
        <authorList>
            <person name="Mudd A.B."/>
        </authorList>
    </citation>
    <scope>NUCLEOTIDE SEQUENCE</scope>
    <source>
        <strain evidence="1">237g6f4</strain>
        <tissue evidence="1">Blood</tissue>
    </source>
</reference>
<dbReference type="Proteomes" id="UP000824782">
    <property type="component" value="Unassembled WGS sequence"/>
</dbReference>
<proteinExistence type="predicted"/>
<dbReference type="EMBL" id="WNYA01000078">
    <property type="protein sequence ID" value="KAG8550165.1"/>
    <property type="molecule type" value="Genomic_DNA"/>
</dbReference>
<name>A0AAV6ZPC3_ENGPU</name>
<dbReference type="AlphaFoldDB" id="A0AAV6ZPC3"/>
<organism evidence="1 2">
    <name type="scientific">Engystomops pustulosus</name>
    <name type="common">Tungara frog</name>
    <name type="synonym">Physalaemus pustulosus</name>
    <dbReference type="NCBI Taxonomy" id="76066"/>
    <lineage>
        <taxon>Eukaryota</taxon>
        <taxon>Metazoa</taxon>
        <taxon>Chordata</taxon>
        <taxon>Craniata</taxon>
        <taxon>Vertebrata</taxon>
        <taxon>Euteleostomi</taxon>
        <taxon>Amphibia</taxon>
        <taxon>Batrachia</taxon>
        <taxon>Anura</taxon>
        <taxon>Neobatrachia</taxon>
        <taxon>Hyloidea</taxon>
        <taxon>Leptodactylidae</taxon>
        <taxon>Leiuperinae</taxon>
        <taxon>Engystomops</taxon>
    </lineage>
</organism>
<evidence type="ECO:0000313" key="1">
    <source>
        <dbReference type="EMBL" id="KAG8550165.1"/>
    </source>
</evidence>
<comment type="caution">
    <text evidence="1">The sequence shown here is derived from an EMBL/GenBank/DDBJ whole genome shotgun (WGS) entry which is preliminary data.</text>
</comment>
<sequence>MCIIIYSRSTKSNNSYAPEHQTLIRILLLSIFLFYSTGSKKKKINFSISMKMASELLAPNWKICGIMYLHIFISKSAPLCYVLDGS</sequence>
<gene>
    <name evidence="1" type="ORF">GDO81_028027</name>
</gene>